<keyword evidence="5" id="KW-1185">Reference proteome</keyword>
<accession>A0A3N0W4F4</accession>
<name>A0A3N0W4F4_9FLAO</name>
<dbReference type="Proteomes" id="UP000269375">
    <property type="component" value="Unassembled WGS sequence"/>
</dbReference>
<dbReference type="EMBL" id="RJTX01000001">
    <property type="protein sequence ID" value="ROH99959.1"/>
    <property type="molecule type" value="Genomic_DNA"/>
</dbReference>
<sequence>MKKEVSIINIVEKWLKGWSLSRELPLPEPYQSGFKVNVGDEKQKIRYVFPRLTDDFFQLAGTINDPWIFLKVCAPFEEFKDRIPEKWIHQAQGYMMTCCGPMKPINIDLEPEYILEFGQYNFTHTVKILTKNRELACIGRVVLVDDLAVYDRISTENDHRRKGLATIVMKELENIALSKGVFNNFLVATQEGKLLYESLGWELYCLYSSVVIPGGISAK</sequence>
<dbReference type="Gene3D" id="3.40.630.30">
    <property type="match status" value="1"/>
</dbReference>
<evidence type="ECO:0000259" key="1">
    <source>
        <dbReference type="PROSITE" id="PS51186"/>
    </source>
</evidence>
<dbReference type="InterPro" id="IPR000182">
    <property type="entry name" value="GNAT_dom"/>
</dbReference>
<dbReference type="RefSeq" id="WP_123261664.1">
    <property type="nucleotide sequence ID" value="NZ_RJTX01000001.1"/>
</dbReference>
<dbReference type="EMBL" id="SOQW01000001">
    <property type="protein sequence ID" value="TDX95105.1"/>
    <property type="molecule type" value="Genomic_DNA"/>
</dbReference>
<protein>
    <submittedName>
        <fullName evidence="3">Acetyltransferase (GNAT) family protein</fullName>
    </submittedName>
    <submittedName>
        <fullName evidence="2">N-acetyltransferase</fullName>
    </submittedName>
</protein>
<dbReference type="InterPro" id="IPR016181">
    <property type="entry name" value="Acyl_CoA_acyltransferase"/>
</dbReference>
<dbReference type="Proteomes" id="UP000295709">
    <property type="component" value="Unassembled WGS sequence"/>
</dbReference>
<dbReference type="AlphaFoldDB" id="A0A3N0W4F4"/>
<gene>
    <name evidence="3" type="ORF">BCF50_0881</name>
    <name evidence="2" type="ORF">EGI05_03465</name>
</gene>
<reference evidence="2 4" key="1">
    <citation type="submission" date="2018-11" db="EMBL/GenBank/DDBJ databases">
        <title>Proposal to divide the Flavobacteriaceae and reorganize its genera based on Amino Acid Identity values calculated from whole genome sequences.</title>
        <authorList>
            <person name="Nicholson A.C."/>
            <person name="Gulvik C.A."/>
            <person name="Whitney A.M."/>
            <person name="Humrighouse B.W."/>
            <person name="Bell M."/>
            <person name="Holmes B."/>
            <person name="Steigerwalt A."/>
            <person name="Villarma A."/>
            <person name="Sheth M."/>
            <person name="Batra D."/>
            <person name="Pryor J."/>
            <person name="Bernardet J.-F."/>
            <person name="Hugo C."/>
            <person name="Kampfer P."/>
            <person name="Newman J."/>
            <person name="Mcquiston J.R."/>
        </authorList>
    </citation>
    <scope>NUCLEOTIDE SEQUENCE [LARGE SCALE GENOMIC DNA]</scope>
    <source>
        <strain evidence="2 4">DSM 15235</strain>
    </source>
</reference>
<reference evidence="3 5" key="2">
    <citation type="submission" date="2019-03" db="EMBL/GenBank/DDBJ databases">
        <title>Genomic Encyclopedia of Archaeal and Bacterial Type Strains, Phase II (KMG-II): from individual species to whole genera.</title>
        <authorList>
            <person name="Goeker M."/>
        </authorList>
    </citation>
    <scope>NUCLEOTIDE SEQUENCE [LARGE SCALE GENOMIC DNA]</scope>
    <source>
        <strain evidence="3 5">DSM 15235</strain>
    </source>
</reference>
<dbReference type="SUPFAM" id="SSF55729">
    <property type="entry name" value="Acyl-CoA N-acyltransferases (Nat)"/>
    <property type="match status" value="1"/>
</dbReference>
<evidence type="ECO:0000313" key="3">
    <source>
        <dbReference type="EMBL" id="TDX95105.1"/>
    </source>
</evidence>
<organism evidence="2 4">
    <name type="scientific">Chryseobacterium daecheongense</name>
    <dbReference type="NCBI Taxonomy" id="192389"/>
    <lineage>
        <taxon>Bacteria</taxon>
        <taxon>Pseudomonadati</taxon>
        <taxon>Bacteroidota</taxon>
        <taxon>Flavobacteriia</taxon>
        <taxon>Flavobacteriales</taxon>
        <taxon>Weeksellaceae</taxon>
        <taxon>Chryseobacterium group</taxon>
        <taxon>Chryseobacterium</taxon>
    </lineage>
</organism>
<dbReference type="PROSITE" id="PS51186">
    <property type="entry name" value="GNAT"/>
    <property type="match status" value="1"/>
</dbReference>
<dbReference type="Pfam" id="PF00583">
    <property type="entry name" value="Acetyltransf_1"/>
    <property type="match status" value="1"/>
</dbReference>
<dbReference type="OrthoDB" id="4966223at2"/>
<feature type="domain" description="N-acetyltransferase" evidence="1">
    <location>
        <begin position="81"/>
        <end position="219"/>
    </location>
</feature>
<dbReference type="GO" id="GO:0016747">
    <property type="term" value="F:acyltransferase activity, transferring groups other than amino-acyl groups"/>
    <property type="evidence" value="ECO:0007669"/>
    <property type="project" value="InterPro"/>
</dbReference>
<evidence type="ECO:0000313" key="5">
    <source>
        <dbReference type="Proteomes" id="UP000295709"/>
    </source>
</evidence>
<proteinExistence type="predicted"/>
<evidence type="ECO:0000313" key="4">
    <source>
        <dbReference type="Proteomes" id="UP000269375"/>
    </source>
</evidence>
<comment type="caution">
    <text evidence="2">The sequence shown here is derived from an EMBL/GenBank/DDBJ whole genome shotgun (WGS) entry which is preliminary data.</text>
</comment>
<evidence type="ECO:0000313" key="2">
    <source>
        <dbReference type="EMBL" id="ROH99959.1"/>
    </source>
</evidence>
<keyword evidence="2" id="KW-0808">Transferase</keyword>